<dbReference type="InterPro" id="IPR031100">
    <property type="entry name" value="LOG_fam"/>
</dbReference>
<organism evidence="4 5">
    <name type="scientific">Coralloluteibacterium thermophilum</name>
    <dbReference type="NCBI Taxonomy" id="2707049"/>
    <lineage>
        <taxon>Bacteria</taxon>
        <taxon>Pseudomonadati</taxon>
        <taxon>Pseudomonadota</taxon>
        <taxon>Gammaproteobacteria</taxon>
        <taxon>Lysobacterales</taxon>
        <taxon>Lysobacteraceae</taxon>
        <taxon>Coralloluteibacterium</taxon>
    </lineage>
</organism>
<dbReference type="SUPFAM" id="SSF102405">
    <property type="entry name" value="MCP/YpsA-like"/>
    <property type="match status" value="1"/>
</dbReference>
<evidence type="ECO:0000313" key="4">
    <source>
        <dbReference type="EMBL" id="MFC4728545.1"/>
    </source>
</evidence>
<dbReference type="RefSeq" id="WP_377004664.1">
    <property type="nucleotide sequence ID" value="NZ_JBHSGG010000029.1"/>
</dbReference>
<dbReference type="EC" id="3.2.2.n1" evidence="3"/>
<proteinExistence type="inferred from homology"/>
<evidence type="ECO:0000256" key="1">
    <source>
        <dbReference type="ARBA" id="ARBA00000274"/>
    </source>
</evidence>
<protein>
    <recommendedName>
        <fullName evidence="3">Cytokinin riboside 5'-monophosphate phosphoribohydrolase</fullName>
        <ecNumber evidence="3">3.2.2.n1</ecNumber>
    </recommendedName>
</protein>
<gene>
    <name evidence="4" type="ORF">ACFO3Q_10235</name>
</gene>
<dbReference type="EMBL" id="JBHSGG010000029">
    <property type="protein sequence ID" value="MFC4728545.1"/>
    <property type="molecule type" value="Genomic_DNA"/>
</dbReference>
<comment type="similarity">
    <text evidence="2 3">Belongs to the LOG family.</text>
</comment>
<dbReference type="PANTHER" id="PTHR31223:SF70">
    <property type="entry name" value="LOG FAMILY PROTEIN YJL055W"/>
    <property type="match status" value="1"/>
</dbReference>
<dbReference type="PANTHER" id="PTHR31223">
    <property type="entry name" value="LOG FAMILY PROTEIN YJL055W"/>
    <property type="match status" value="1"/>
</dbReference>
<dbReference type="InterPro" id="IPR005269">
    <property type="entry name" value="LOG"/>
</dbReference>
<comment type="catalytic activity">
    <reaction evidence="1">
        <text>AMP + H2O = D-ribose 5-phosphate + adenine</text>
        <dbReference type="Rhea" id="RHEA:20129"/>
        <dbReference type="ChEBI" id="CHEBI:15377"/>
        <dbReference type="ChEBI" id="CHEBI:16708"/>
        <dbReference type="ChEBI" id="CHEBI:78346"/>
        <dbReference type="ChEBI" id="CHEBI:456215"/>
        <dbReference type="EC" id="3.2.2.4"/>
    </reaction>
</comment>
<comment type="caution">
    <text evidence="4">The sequence shown here is derived from an EMBL/GenBank/DDBJ whole genome shotgun (WGS) entry which is preliminary data.</text>
</comment>
<dbReference type="NCBIfam" id="TIGR00730">
    <property type="entry name" value="Rossman fold protein, TIGR00730 family"/>
    <property type="match status" value="1"/>
</dbReference>
<evidence type="ECO:0000313" key="5">
    <source>
        <dbReference type="Proteomes" id="UP001595892"/>
    </source>
</evidence>
<dbReference type="Proteomes" id="UP001595892">
    <property type="component" value="Unassembled WGS sequence"/>
</dbReference>
<evidence type="ECO:0000256" key="3">
    <source>
        <dbReference type="RuleBase" id="RU363015"/>
    </source>
</evidence>
<evidence type="ECO:0000256" key="2">
    <source>
        <dbReference type="ARBA" id="ARBA00006763"/>
    </source>
</evidence>
<keyword evidence="3" id="KW-0378">Hydrolase</keyword>
<keyword evidence="3" id="KW-0203">Cytokinin biosynthesis</keyword>
<dbReference type="Pfam" id="PF03641">
    <property type="entry name" value="Lysine_decarbox"/>
    <property type="match status" value="1"/>
</dbReference>
<sequence length="196" mass="21373">MRSVCVYCGSNPGRAPIHAEAATRFGEALAARGLELVFGGGRVGLMGTVADAVLRAGGRAYGVIPRQLVEAEVAHTGLTELHVVGTMHERKTKMFERAQGFVALPGGFGTMEEIFEVLTWTQLGMHARPCAFLNVGGFYDHLRAMLDHMVAEGFLKAEQRANVWFGDDIEALLAWMQDYRVEPISKWIVPPTAAEA</sequence>
<reference evidence="5" key="1">
    <citation type="journal article" date="2019" name="Int. J. Syst. Evol. Microbiol.">
        <title>The Global Catalogue of Microorganisms (GCM) 10K type strain sequencing project: providing services to taxonomists for standard genome sequencing and annotation.</title>
        <authorList>
            <consortium name="The Broad Institute Genomics Platform"/>
            <consortium name="The Broad Institute Genome Sequencing Center for Infectious Disease"/>
            <person name="Wu L."/>
            <person name="Ma J."/>
        </authorList>
    </citation>
    <scope>NUCLEOTIDE SEQUENCE [LARGE SCALE GENOMIC DNA]</scope>
    <source>
        <strain evidence="5">CGMCC 1.13574</strain>
    </source>
</reference>
<dbReference type="Gene3D" id="3.40.50.450">
    <property type="match status" value="1"/>
</dbReference>
<accession>A0ABV9NL55</accession>
<name>A0ABV9NL55_9GAMM</name>
<keyword evidence="5" id="KW-1185">Reference proteome</keyword>